<dbReference type="GO" id="GO:0046910">
    <property type="term" value="F:pectinesterase inhibitor activity"/>
    <property type="evidence" value="ECO:0000318"/>
    <property type="project" value="GO_Central"/>
</dbReference>
<evidence type="ECO:0000256" key="6">
    <source>
        <dbReference type="ARBA" id="ARBA00013229"/>
    </source>
</evidence>
<evidence type="ECO:0000256" key="2">
    <source>
        <dbReference type="ARBA" id="ARBA00004613"/>
    </source>
</evidence>
<keyword evidence="9 17" id="KW-0378">Hydrolase</keyword>
<comment type="catalytic activity">
    <reaction evidence="14 17">
        <text>[(1-&gt;4)-alpha-D-galacturonosyl methyl ester](n) + n H2O = [(1-&gt;4)-alpha-D-galacturonosyl](n) + n methanol + n H(+)</text>
        <dbReference type="Rhea" id="RHEA:22380"/>
        <dbReference type="Rhea" id="RHEA-COMP:14570"/>
        <dbReference type="Rhea" id="RHEA-COMP:14573"/>
        <dbReference type="ChEBI" id="CHEBI:15377"/>
        <dbReference type="ChEBI" id="CHEBI:15378"/>
        <dbReference type="ChEBI" id="CHEBI:17790"/>
        <dbReference type="ChEBI" id="CHEBI:140522"/>
        <dbReference type="ChEBI" id="CHEBI:140523"/>
        <dbReference type="EC" id="3.1.1.11"/>
    </reaction>
</comment>
<evidence type="ECO:0000256" key="17">
    <source>
        <dbReference type="RuleBase" id="RU000589"/>
    </source>
</evidence>
<evidence type="ECO:0000256" key="4">
    <source>
        <dbReference type="ARBA" id="ARBA00006027"/>
    </source>
</evidence>
<evidence type="ECO:0000256" key="16">
    <source>
        <dbReference type="PROSITE-ProRule" id="PRU10040"/>
    </source>
</evidence>
<feature type="signal peptide" evidence="17">
    <location>
        <begin position="1"/>
        <end position="28"/>
    </location>
</feature>
<evidence type="ECO:0000256" key="7">
    <source>
        <dbReference type="ARBA" id="ARBA00022525"/>
    </source>
</evidence>
<comment type="pathway">
    <text evidence="3 17">Glycan metabolism; pectin degradation; 2-dehydro-3-deoxy-D-gluconate from pectin: step 1/5.</text>
</comment>
<dbReference type="RefSeq" id="XP_010269594.1">
    <property type="nucleotide sequence ID" value="XM_010271292.2"/>
</dbReference>
<evidence type="ECO:0000256" key="1">
    <source>
        <dbReference type="ARBA" id="ARBA00004196"/>
    </source>
</evidence>
<dbReference type="FunFam" id="2.160.20.10:FF:000001">
    <property type="entry name" value="Pectinesterase"/>
    <property type="match status" value="1"/>
</dbReference>
<comment type="similarity">
    <text evidence="5">In the C-terminal section; belongs to the pectinesterase family.</text>
</comment>
<keyword evidence="7" id="KW-0964">Secreted</keyword>
<comment type="similarity">
    <text evidence="4">In the N-terminal section; belongs to the PMEI family.</text>
</comment>
<dbReference type="InParanoid" id="A0A1U8B161"/>
<dbReference type="NCBIfam" id="TIGR01614">
    <property type="entry name" value="PME_inhib"/>
    <property type="match status" value="1"/>
</dbReference>
<dbReference type="InterPro" id="IPR011050">
    <property type="entry name" value="Pectin_lyase_fold/virulence"/>
</dbReference>
<evidence type="ECO:0000256" key="15">
    <source>
        <dbReference type="ARBA" id="ARBA00057335"/>
    </source>
</evidence>
<feature type="chain" id="PRO_5010398185" description="Pectinesterase" evidence="17">
    <location>
        <begin position="29"/>
        <end position="568"/>
    </location>
</feature>
<evidence type="ECO:0000313" key="20">
    <source>
        <dbReference type="RefSeq" id="XP_010269594.1"/>
    </source>
</evidence>
<dbReference type="InterPro" id="IPR033131">
    <property type="entry name" value="Pectinesterase_Asp_AS"/>
</dbReference>
<dbReference type="AlphaFoldDB" id="A0A1U8B161"/>
<protein>
    <recommendedName>
        <fullName evidence="6 17">Pectinesterase</fullName>
        <ecNumber evidence="6 17">3.1.1.11</ecNumber>
    </recommendedName>
</protein>
<dbReference type="Gene3D" id="2.160.20.10">
    <property type="entry name" value="Single-stranded right-handed beta-helix, Pectin lyase-like"/>
    <property type="match status" value="1"/>
</dbReference>
<accession>A0A1U8B161</accession>
<dbReference type="OrthoDB" id="2019149at2759"/>
<dbReference type="GO" id="GO:0030599">
    <property type="term" value="F:pectinesterase activity"/>
    <property type="evidence" value="ECO:0000318"/>
    <property type="project" value="GO_Central"/>
</dbReference>
<dbReference type="GO" id="GO:0005576">
    <property type="term" value="C:extracellular region"/>
    <property type="evidence" value="ECO:0007669"/>
    <property type="project" value="UniProtKB-SubCell"/>
</dbReference>
<dbReference type="UniPathway" id="UPA00545">
    <property type="reaction ID" value="UER00823"/>
</dbReference>
<dbReference type="InterPro" id="IPR006501">
    <property type="entry name" value="Pectinesterase_inhib_dom"/>
</dbReference>
<dbReference type="InterPro" id="IPR035513">
    <property type="entry name" value="Invertase/methylesterase_inhib"/>
</dbReference>
<keyword evidence="12" id="KW-0325">Glycoprotein</keyword>
<name>A0A1U8B161_NELNU</name>
<comment type="subcellular location">
    <subcellularLocation>
        <location evidence="1">Cell envelope</location>
    </subcellularLocation>
    <subcellularLocation>
        <location evidence="2">Secreted</location>
    </subcellularLocation>
</comment>
<dbReference type="CDD" id="cd15798">
    <property type="entry name" value="PMEI-like_3"/>
    <property type="match status" value="1"/>
</dbReference>
<evidence type="ECO:0000256" key="12">
    <source>
        <dbReference type="ARBA" id="ARBA00023180"/>
    </source>
</evidence>
<feature type="active site" evidence="16">
    <location>
        <position position="406"/>
    </location>
</feature>
<gene>
    <name evidence="20" type="primary">LOC104606202</name>
</gene>
<keyword evidence="13" id="KW-0961">Cell wall biogenesis/degradation</keyword>
<keyword evidence="8 17" id="KW-0732">Signal</keyword>
<evidence type="ECO:0000256" key="10">
    <source>
        <dbReference type="ARBA" id="ARBA00023085"/>
    </source>
</evidence>
<dbReference type="EC" id="3.1.1.11" evidence="6 17"/>
<dbReference type="SUPFAM" id="SSF101148">
    <property type="entry name" value="Plant invertase/pectin methylesterase inhibitor"/>
    <property type="match status" value="1"/>
</dbReference>
<dbReference type="PROSITE" id="PS00503">
    <property type="entry name" value="PECTINESTERASE_2"/>
    <property type="match status" value="1"/>
</dbReference>
<dbReference type="KEGG" id="nnu:104606202"/>
<dbReference type="GO" id="GO:0045490">
    <property type="term" value="P:pectin catabolic process"/>
    <property type="evidence" value="ECO:0007669"/>
    <property type="project" value="UniProtKB-UniRule"/>
</dbReference>
<evidence type="ECO:0000256" key="8">
    <source>
        <dbReference type="ARBA" id="ARBA00022729"/>
    </source>
</evidence>
<dbReference type="STRING" id="4432.A0A1U8B161"/>
<dbReference type="OMA" id="AIHGCTI"/>
<reference evidence="20" key="1">
    <citation type="submission" date="2025-08" db="UniProtKB">
        <authorList>
            <consortium name="RefSeq"/>
        </authorList>
    </citation>
    <scope>IDENTIFICATION</scope>
</reference>
<dbReference type="Pfam" id="PF01095">
    <property type="entry name" value="Pectinesterase"/>
    <property type="match status" value="1"/>
</dbReference>
<keyword evidence="19" id="KW-1185">Reference proteome</keyword>
<sequence length="568" mass="63185">MATQFFSISYFISLYVVLLLSFSHLSLAIVPPSANVSQDAACRSTPYPYFCKSVLPRNENRNITDYGRFSVRRSLSAARKFLGLVDRYLRNRSNLSQAAIRVLEDCRLLAGLNIDFLFSSFKTLNSTKILPSLEAEDVQTLLSAILTNQQTCSDEIQVTESAWRVRNGMSLPLSNDTKLYSVSLALFTRGWVYKHKGKRRKPKPGRKLIFSDMEVVRHGHLPLRMSRRNREIYEYVGRRKLLQNSMESVLVRDIVVVSQDGNGNFTTINDAVAAAPNNTKIDDGYFLIYIVGGVYEEYVSIAKNKKNLMMIGDGINQTILTGNHSVGDGSTTFNSATLAVVGQGFVAVDITIRNTAGPAKGQAVAVRNGADLSTFYSCSFQGYQDTLYTHSLRQFYRECDIYGTVDFIFGNAAVVFQNCNIYARQPRKGQGNAITAQGRTDPNQNTGTSIQNCSIKAAADLVASNFTTKTYLGRPWKEYSRTVYMQSFIDSLVEPSGWSIWTGDFALSTLYYAEYNNWGPGSNTSNRVTWPGYHVINATDAANFTVSNFILGDAWIPATGVPYYGGLL</sequence>
<evidence type="ECO:0000256" key="5">
    <source>
        <dbReference type="ARBA" id="ARBA00007786"/>
    </source>
</evidence>
<feature type="domain" description="Pectinesterase inhibitor" evidence="18">
    <location>
        <begin position="31"/>
        <end position="186"/>
    </location>
</feature>
<evidence type="ECO:0000256" key="14">
    <source>
        <dbReference type="ARBA" id="ARBA00047928"/>
    </source>
</evidence>
<evidence type="ECO:0000256" key="3">
    <source>
        <dbReference type="ARBA" id="ARBA00005184"/>
    </source>
</evidence>
<evidence type="ECO:0000256" key="9">
    <source>
        <dbReference type="ARBA" id="ARBA00022801"/>
    </source>
</evidence>
<keyword evidence="11" id="KW-1015">Disulfide bond</keyword>
<dbReference type="SMART" id="SM00856">
    <property type="entry name" value="PMEI"/>
    <property type="match status" value="1"/>
</dbReference>
<dbReference type="FunCoup" id="A0A1U8B161">
    <property type="interactions" value="184"/>
</dbReference>
<evidence type="ECO:0000256" key="11">
    <source>
        <dbReference type="ARBA" id="ARBA00023157"/>
    </source>
</evidence>
<evidence type="ECO:0000256" key="13">
    <source>
        <dbReference type="ARBA" id="ARBA00023316"/>
    </source>
</evidence>
<dbReference type="Pfam" id="PF04043">
    <property type="entry name" value="PMEI"/>
    <property type="match status" value="1"/>
</dbReference>
<dbReference type="eggNOG" id="ENOG502QUB9">
    <property type="taxonomic scope" value="Eukaryota"/>
</dbReference>
<dbReference type="GeneID" id="104606202"/>
<keyword evidence="10 17" id="KW-0063">Aspartyl esterase</keyword>
<dbReference type="InterPro" id="IPR000070">
    <property type="entry name" value="Pectinesterase_cat"/>
</dbReference>
<dbReference type="Proteomes" id="UP000189703">
    <property type="component" value="Unplaced"/>
</dbReference>
<dbReference type="PANTHER" id="PTHR31707">
    <property type="entry name" value="PECTINESTERASE"/>
    <property type="match status" value="1"/>
</dbReference>
<proteinExistence type="inferred from homology"/>
<dbReference type="InterPro" id="IPR012334">
    <property type="entry name" value="Pectin_lyas_fold"/>
</dbReference>
<evidence type="ECO:0000313" key="19">
    <source>
        <dbReference type="Proteomes" id="UP000189703"/>
    </source>
</evidence>
<evidence type="ECO:0000259" key="18">
    <source>
        <dbReference type="SMART" id="SM00856"/>
    </source>
</evidence>
<dbReference type="SUPFAM" id="SSF51126">
    <property type="entry name" value="Pectin lyase-like"/>
    <property type="match status" value="1"/>
</dbReference>
<dbReference type="FunFam" id="1.20.140.40:FF:000004">
    <property type="entry name" value="Pectinesterase"/>
    <property type="match status" value="1"/>
</dbReference>
<organism evidence="19 20">
    <name type="scientific">Nelumbo nucifera</name>
    <name type="common">Sacred lotus</name>
    <dbReference type="NCBI Taxonomy" id="4432"/>
    <lineage>
        <taxon>Eukaryota</taxon>
        <taxon>Viridiplantae</taxon>
        <taxon>Streptophyta</taxon>
        <taxon>Embryophyta</taxon>
        <taxon>Tracheophyta</taxon>
        <taxon>Spermatophyta</taxon>
        <taxon>Magnoliopsida</taxon>
        <taxon>Proteales</taxon>
        <taxon>Nelumbonaceae</taxon>
        <taxon>Nelumbo</taxon>
    </lineage>
</organism>
<comment type="function">
    <text evidence="15">Acts in the modification of cell walls via demethylesterification of cell wall pectin.</text>
</comment>
<dbReference type="Gene3D" id="1.20.140.40">
    <property type="entry name" value="Invertase/pectin methylesterase inhibitor family protein"/>
    <property type="match status" value="1"/>
</dbReference>
<dbReference type="GO" id="GO:0042545">
    <property type="term" value="P:cell wall modification"/>
    <property type="evidence" value="ECO:0007669"/>
    <property type="project" value="UniProtKB-UniRule"/>
</dbReference>